<evidence type="ECO:0000313" key="2">
    <source>
        <dbReference type="Proteomes" id="UP000663722"/>
    </source>
</evidence>
<gene>
    <name evidence="1" type="ORF">dnm_067530</name>
</gene>
<dbReference type="KEGG" id="dmm:dnm_067530"/>
<reference evidence="1" key="1">
    <citation type="journal article" date="2021" name="Microb. Physiol.">
        <title>Proteogenomic Insights into the Physiology of Marine, Sulfate-Reducing, Filamentous Desulfonema limicola and Desulfonema magnum.</title>
        <authorList>
            <person name="Schnaars V."/>
            <person name="Wohlbrand L."/>
            <person name="Scheve S."/>
            <person name="Hinrichs C."/>
            <person name="Reinhardt R."/>
            <person name="Rabus R."/>
        </authorList>
    </citation>
    <scope>NUCLEOTIDE SEQUENCE</scope>
    <source>
        <strain evidence="1">4be13</strain>
    </source>
</reference>
<organism evidence="1 2">
    <name type="scientific">Desulfonema magnum</name>
    <dbReference type="NCBI Taxonomy" id="45655"/>
    <lineage>
        <taxon>Bacteria</taxon>
        <taxon>Pseudomonadati</taxon>
        <taxon>Thermodesulfobacteriota</taxon>
        <taxon>Desulfobacteria</taxon>
        <taxon>Desulfobacterales</taxon>
        <taxon>Desulfococcaceae</taxon>
        <taxon>Desulfonema</taxon>
    </lineage>
</organism>
<keyword evidence="2" id="KW-1185">Reference proteome</keyword>
<name>A0A975BSM0_9BACT</name>
<dbReference type="EMBL" id="CP061800">
    <property type="protein sequence ID" value="QTA90692.1"/>
    <property type="molecule type" value="Genomic_DNA"/>
</dbReference>
<evidence type="ECO:0000313" key="1">
    <source>
        <dbReference type="EMBL" id="QTA90692.1"/>
    </source>
</evidence>
<dbReference type="AlphaFoldDB" id="A0A975BSM0"/>
<protein>
    <submittedName>
        <fullName evidence="1">Uncharacterized protein</fullName>
    </submittedName>
</protein>
<dbReference type="Proteomes" id="UP000663722">
    <property type="component" value="Chromosome"/>
</dbReference>
<proteinExistence type="predicted"/>
<accession>A0A975BSM0</accession>
<sequence>MKSDLPPSPQRHEENTKKLRETLCLCAFVANIIHLILRGRGLSHAEQI</sequence>